<dbReference type="EMBL" id="CP043507">
    <property type="protein sequence ID" value="QEO18870.1"/>
    <property type="molecule type" value="Genomic_DNA"/>
</dbReference>
<accession>A0A5C1YU86</accession>
<dbReference type="InterPro" id="IPR023346">
    <property type="entry name" value="Lysozyme-like_dom_sf"/>
</dbReference>
<keyword evidence="3" id="KW-0614">Plasmid</keyword>
<evidence type="ECO:0000313" key="3">
    <source>
        <dbReference type="EMBL" id="QEO18870.1"/>
    </source>
</evidence>
<comment type="similarity">
    <text evidence="1">Belongs to the virb1 family.</text>
</comment>
<proteinExistence type="inferred from homology"/>
<dbReference type="KEGG" id="acek:FLP30_12685"/>
<evidence type="ECO:0000256" key="1">
    <source>
        <dbReference type="ARBA" id="ARBA00009387"/>
    </source>
</evidence>
<dbReference type="Gene3D" id="1.10.530.10">
    <property type="match status" value="1"/>
</dbReference>
<organism evidence="3 4">
    <name type="scientific">Acetobacter vaccinii</name>
    <dbReference type="NCBI Taxonomy" id="2592655"/>
    <lineage>
        <taxon>Bacteria</taxon>
        <taxon>Pseudomonadati</taxon>
        <taxon>Pseudomonadota</taxon>
        <taxon>Alphaproteobacteria</taxon>
        <taxon>Acetobacterales</taxon>
        <taxon>Acetobacteraceae</taxon>
        <taxon>Acetobacter</taxon>
    </lineage>
</organism>
<keyword evidence="4" id="KW-1185">Reference proteome</keyword>
<evidence type="ECO:0000259" key="2">
    <source>
        <dbReference type="Pfam" id="PF01464"/>
    </source>
</evidence>
<dbReference type="Proteomes" id="UP000324536">
    <property type="component" value="Plasmid unnamed1"/>
</dbReference>
<feature type="domain" description="Transglycosylase SLT" evidence="2">
    <location>
        <begin position="68"/>
        <end position="176"/>
    </location>
</feature>
<dbReference type="SUPFAM" id="SSF53955">
    <property type="entry name" value="Lysozyme-like"/>
    <property type="match status" value="1"/>
</dbReference>
<reference evidence="3 4" key="1">
    <citation type="submission" date="2019-09" db="EMBL/GenBank/DDBJ databases">
        <title>Genome sequencing of strain KACC 21233.</title>
        <authorList>
            <person name="Heo J."/>
            <person name="Kim S.-J."/>
            <person name="Kim J.-S."/>
            <person name="Hong S.-B."/>
            <person name="Kwon S.-W."/>
        </authorList>
    </citation>
    <scope>NUCLEOTIDE SEQUENCE [LARGE SCALE GENOMIC DNA]</scope>
    <source>
        <strain evidence="3 4">KACC 21233</strain>
        <plasmid evidence="3 4">unnamed1</plasmid>
    </source>
</reference>
<gene>
    <name evidence="3" type="ORF">FLP30_12685</name>
</gene>
<dbReference type="OrthoDB" id="9808681at2"/>
<dbReference type="InterPro" id="IPR008258">
    <property type="entry name" value="Transglycosylase_SLT_dom_1"/>
</dbReference>
<protein>
    <submittedName>
        <fullName evidence="3">Lytic transglycosylase domain-containing protein</fullName>
    </submittedName>
</protein>
<geneLocation type="plasmid" evidence="3">
    <name>unnamed1</name>
</geneLocation>
<dbReference type="CDD" id="cd13400">
    <property type="entry name" value="LT_IagB-like"/>
    <property type="match status" value="1"/>
</dbReference>
<dbReference type="Pfam" id="PF01464">
    <property type="entry name" value="SLT"/>
    <property type="match status" value="1"/>
</dbReference>
<evidence type="ECO:0000313" key="4">
    <source>
        <dbReference type="Proteomes" id="UP000324536"/>
    </source>
</evidence>
<dbReference type="AlphaFoldDB" id="A0A5C1YU86"/>
<sequence>MHLPPAWVPILTRIGFDPARLGSDDCTNIAAGAWVLAWVQMHQAPGPTRRPPALPDPGHPLPAALDSCALDAAQRYHLPPILFRAILMTEGGRVGRISRNRNGSYDMGPAQINSTHLPELAHIGITREQVINDGCLNLHIGAWILARSLGGQTPANPDEFWRRVGNYNSPTPEINKSYQRKVWSNVLLASRSQHQGG</sequence>
<name>A0A5C1YU86_9PROT</name>